<dbReference type="InterPro" id="IPR036568">
    <property type="entry name" value="GGCT-like_sf"/>
</dbReference>
<evidence type="ECO:0000256" key="1">
    <source>
        <dbReference type="ARBA" id="ARBA00012344"/>
    </source>
</evidence>
<dbReference type="GO" id="GO:0005737">
    <property type="term" value="C:cytoplasm"/>
    <property type="evidence" value="ECO:0007669"/>
    <property type="project" value="TreeGrafter"/>
</dbReference>
<evidence type="ECO:0000313" key="3">
    <source>
        <dbReference type="EMBL" id="SNB54718.1"/>
    </source>
</evidence>
<dbReference type="GO" id="GO:0006751">
    <property type="term" value="P:glutathione catabolic process"/>
    <property type="evidence" value="ECO:0007669"/>
    <property type="project" value="InterPro"/>
</dbReference>
<evidence type="ECO:0000313" key="4">
    <source>
        <dbReference type="Proteomes" id="UP000197065"/>
    </source>
</evidence>
<dbReference type="Pfam" id="PF04752">
    <property type="entry name" value="ChaC"/>
    <property type="match status" value="1"/>
</dbReference>
<dbReference type="SUPFAM" id="SSF110857">
    <property type="entry name" value="Gamma-glutamyl cyclotransferase-like"/>
    <property type="match status" value="1"/>
</dbReference>
<gene>
    <name evidence="3" type="ORF">SAMN07250955_101436</name>
</gene>
<name>A0A212Q5S3_9PROT</name>
<dbReference type="EMBL" id="FYEH01000001">
    <property type="protein sequence ID" value="SNB54718.1"/>
    <property type="molecule type" value="Genomic_DNA"/>
</dbReference>
<dbReference type="EC" id="4.3.2.7" evidence="1"/>
<dbReference type="AlphaFoldDB" id="A0A212Q5S3"/>
<sequence length="187" mass="20691">MTTDATDGFAWFFGYGSLMWNPGFPADAFEVAELVGWQRRFCIASRHYRGTPELPGLVLGLAPGGQCTGRALGVSAEREAEVLDYLDAREQVGGIYVYDRLKLPLRLPSTDRHVEAWCYVSRPDHEDFAGNLDLGTIATIIEAASGVAGSNVEYMENTVRHLRELGIVEPELETLLKLVERRSSGTR</sequence>
<protein>
    <recommendedName>
        <fullName evidence="1">glutathione-specific gamma-glutamylcyclotransferase</fullName>
        <ecNumber evidence="1">4.3.2.7</ecNumber>
    </recommendedName>
</protein>
<dbReference type="PANTHER" id="PTHR12192:SF2">
    <property type="entry name" value="GLUTATHIONE-SPECIFIC GAMMA-GLUTAMYLCYCLOTRANSFERASE 2"/>
    <property type="match status" value="1"/>
</dbReference>
<reference evidence="3 4" key="1">
    <citation type="submission" date="2017-06" db="EMBL/GenBank/DDBJ databases">
        <authorList>
            <person name="Kim H.J."/>
            <person name="Triplett B.A."/>
        </authorList>
    </citation>
    <scope>NUCLEOTIDE SEQUENCE [LARGE SCALE GENOMIC DNA]</scope>
    <source>
        <strain evidence="3 4">B29T1</strain>
    </source>
</reference>
<dbReference type="OrthoDB" id="9795692at2"/>
<dbReference type="Proteomes" id="UP000197065">
    <property type="component" value="Unassembled WGS sequence"/>
</dbReference>
<accession>A0A212Q5S3</accession>
<dbReference type="Gene3D" id="3.10.490.10">
    <property type="entry name" value="Gamma-glutamyl cyclotransferase-like"/>
    <property type="match status" value="1"/>
</dbReference>
<dbReference type="InterPro" id="IPR006840">
    <property type="entry name" value="ChaC"/>
</dbReference>
<dbReference type="PANTHER" id="PTHR12192">
    <property type="entry name" value="CATION TRANSPORT PROTEIN CHAC-RELATED"/>
    <property type="match status" value="1"/>
</dbReference>
<dbReference type="RefSeq" id="WP_088559729.1">
    <property type="nucleotide sequence ID" value="NZ_FYEH01000001.1"/>
</dbReference>
<keyword evidence="2" id="KW-0456">Lyase</keyword>
<dbReference type="GO" id="GO:0061928">
    <property type="term" value="F:glutathione specific gamma-glutamylcyclotransferase activity"/>
    <property type="evidence" value="ECO:0007669"/>
    <property type="project" value="UniProtKB-EC"/>
</dbReference>
<dbReference type="InterPro" id="IPR013024">
    <property type="entry name" value="GGCT-like"/>
</dbReference>
<evidence type="ECO:0000256" key="2">
    <source>
        <dbReference type="ARBA" id="ARBA00023239"/>
    </source>
</evidence>
<proteinExistence type="predicted"/>
<organism evidence="3 4">
    <name type="scientific">Arboricoccus pini</name>
    <dbReference type="NCBI Taxonomy" id="1963835"/>
    <lineage>
        <taxon>Bacteria</taxon>
        <taxon>Pseudomonadati</taxon>
        <taxon>Pseudomonadota</taxon>
        <taxon>Alphaproteobacteria</taxon>
        <taxon>Geminicoccales</taxon>
        <taxon>Geminicoccaceae</taxon>
        <taxon>Arboricoccus</taxon>
    </lineage>
</organism>
<dbReference type="CDD" id="cd06661">
    <property type="entry name" value="GGCT_like"/>
    <property type="match status" value="1"/>
</dbReference>
<keyword evidence="4" id="KW-1185">Reference proteome</keyword>